<dbReference type="EMBL" id="JABSNO010000002">
    <property type="protein sequence ID" value="NRS91319.1"/>
    <property type="molecule type" value="Genomic_DNA"/>
</dbReference>
<proteinExistence type="predicted"/>
<organism evidence="1 2">
    <name type="scientific">Frigoriflavimonas asaccharolytica</name>
    <dbReference type="NCBI Taxonomy" id="2735899"/>
    <lineage>
        <taxon>Bacteria</taxon>
        <taxon>Pseudomonadati</taxon>
        <taxon>Bacteroidota</taxon>
        <taxon>Flavobacteriia</taxon>
        <taxon>Flavobacteriales</taxon>
        <taxon>Weeksellaceae</taxon>
        <taxon>Frigoriflavimonas</taxon>
    </lineage>
</organism>
<evidence type="ECO:0000313" key="2">
    <source>
        <dbReference type="Proteomes" id="UP000610746"/>
    </source>
</evidence>
<dbReference type="AlphaFoldDB" id="A0A8J8G884"/>
<keyword evidence="2" id="KW-1185">Reference proteome</keyword>
<accession>A0A8J8G884</accession>
<reference evidence="1" key="1">
    <citation type="submission" date="2020-05" db="EMBL/GenBank/DDBJ databases">
        <title>Genomic Encyclopedia of Type Strains, Phase IV (KMG-V): Genome sequencing to study the core and pangenomes of soil and plant-associated prokaryotes.</title>
        <authorList>
            <person name="Whitman W."/>
        </authorList>
    </citation>
    <scope>NUCLEOTIDE SEQUENCE</scope>
    <source>
        <strain evidence="1">16F</strain>
    </source>
</reference>
<dbReference type="Proteomes" id="UP000610746">
    <property type="component" value="Unassembled WGS sequence"/>
</dbReference>
<dbReference type="Gene3D" id="3.40.630.30">
    <property type="match status" value="1"/>
</dbReference>
<dbReference type="RefSeq" id="WP_173777953.1">
    <property type="nucleotide sequence ID" value="NZ_JABSNO010000002.1"/>
</dbReference>
<dbReference type="InterPro" id="IPR016181">
    <property type="entry name" value="Acyl_CoA_acyltransferase"/>
</dbReference>
<sequence length="376" mass="44519">MPYHFQIFSVLNDLPNNWDEIVASKNVLLSKNYFEVLQNSKPNNMECYAVAFFEDENLIGGALFQYLDFQLHNTFQKKNSWCDVKNFLGKKFTRNVLVIGNNMLTGQNGFHFNFDKISASDFTILLEKAVQEFQQNFKKTSLIIYKDYQKSVIEKFNKENLKNYFQFSVQPNMILEINKNWVVFEDYLAAFSKKYRDRAKSARRKFNGLEKRELDLQEIEIFNSELNALYHNVAENAPFNTFFLAENHFFSLKKKLKENFKIFGYFDHDKLIGFYTFIINKETMDTYFLGYDKDLQKPKQLYLNMLLDMVAFGIENNFEKIVFGRTALEIKSTIGAEPVDIYGKIKHSTFLINKLMPKIFPNIEPKVEWLQRKPFK</sequence>
<comment type="caution">
    <text evidence="1">The sequence shown here is derived from an EMBL/GenBank/DDBJ whole genome shotgun (WGS) entry which is preliminary data.</text>
</comment>
<evidence type="ECO:0000313" key="1">
    <source>
        <dbReference type="EMBL" id="NRS91319.1"/>
    </source>
</evidence>
<protein>
    <submittedName>
        <fullName evidence="1">Putative N-acyltransferase</fullName>
    </submittedName>
</protein>
<dbReference type="SUPFAM" id="SSF55729">
    <property type="entry name" value="Acyl-CoA N-acyltransferases (Nat)"/>
    <property type="match status" value="1"/>
</dbReference>
<name>A0A8J8G884_9FLAO</name>
<gene>
    <name evidence="1" type="ORF">HNQ03_000385</name>
</gene>